<evidence type="ECO:0000313" key="3">
    <source>
        <dbReference type="Proteomes" id="UP001298593"/>
    </source>
</evidence>
<comment type="caution">
    <text evidence="2">The sequence shown here is derived from an EMBL/GenBank/DDBJ whole genome shotgun (WGS) entry which is preliminary data.</text>
</comment>
<keyword evidence="3" id="KW-1185">Reference proteome</keyword>
<reference evidence="2 3" key="1">
    <citation type="submission" date="2023-12" db="EMBL/GenBank/DDBJ databases">
        <title>Description of new species of Mycobacterium terrae complex isolated from sewage at the Sao Paulo Zoological Park Foundation in Brazil.</title>
        <authorList>
            <person name="Romagnoli C.L."/>
            <person name="Conceicao E.C."/>
            <person name="Machado E."/>
            <person name="Barreto L.B.P.F."/>
            <person name="Sharma A."/>
            <person name="Silva N.M."/>
            <person name="Marques L.E."/>
            <person name="Juliana M.A."/>
            <person name="Lourenco M.C.S."/>
            <person name="Digiampietri L.A."/>
            <person name="Suffys P.N."/>
            <person name="Viana-Niero C."/>
        </authorList>
    </citation>
    <scope>NUCLEOTIDE SEQUENCE [LARGE SCALE GENOMIC DNA]</scope>
    <source>
        <strain evidence="2 3">MYC340</strain>
    </source>
</reference>
<sequence length="677" mass="71551">MSHPQALSQVARTRRRGFTTRPAMRAAGIATTVVAMTLATPTTAGATSLPVLLTSSDAALQPLIDQILAGQQAMVTADSAMPWATPGNNALLPGLWQNLELQQLLLALHAQSPDQLFAQIPDLTLGNATNARQWALLNNPDVFYRITQGLNPNSSYVISGKFSPGSAELSVNTNSIGPTGSHTVDSLELETGLKINPDGTYTIYVSPNQPDDDSVNWVSSADANYLLARSTMGDWGLGPSTINIECVAECSSATTGVTTTGLSPEAIESALRSVLDGMARTNGTMLALAQQGGITAPDNTMSPFANASTGVIGAAAAQYNSAGSFSLQPDQALIVKVPDVDVAKYGGINLYTAWGQTLPYPLSINSYNNTQAFHSDDGYTYYVVSAQNPGVANWLDTDGLQNGAIYARYLNLPEGTDLTGLAVTTQVVPVADVGQYLPADTPTVSPAEFAAMMNERVLTYDYAMDVARAANTEWVTEQLWVHDLRDAMGASQFAAVFGEDPFTPMWMRLTPALSPDWLAVGKDFLTNPTGSLTAFMNTLPLAGNDINLPVLLTQELLQQNFTETFHAVQAGVTSGNWGQVFADLQTGGQQLFSILNDALFDPNTSITAGILNARDDLATAVMTANGGFPTEAGLLATLEWAVMPQLTQLATATSSADVATDFSALMAALGNAFDSLH</sequence>
<feature type="domain" description="DUF1214" evidence="1">
    <location>
        <begin position="186"/>
        <end position="222"/>
    </location>
</feature>
<dbReference type="EMBL" id="JAYJJU010000025">
    <property type="protein sequence ID" value="MEB3033996.1"/>
    <property type="molecule type" value="Genomic_DNA"/>
</dbReference>
<gene>
    <name evidence="2" type="ORF">KV113_20885</name>
</gene>
<dbReference type="SUPFAM" id="SSF160935">
    <property type="entry name" value="VPA0735-like"/>
    <property type="match status" value="1"/>
</dbReference>
<protein>
    <submittedName>
        <fullName evidence="2">DUF1214 domain-containing protein</fullName>
    </submittedName>
</protein>
<organism evidence="2 3">
    <name type="scientific">[Mycobacterium] nativiensis</name>
    <dbReference type="NCBI Taxonomy" id="2855503"/>
    <lineage>
        <taxon>Bacteria</taxon>
        <taxon>Bacillati</taxon>
        <taxon>Actinomycetota</taxon>
        <taxon>Actinomycetes</taxon>
        <taxon>Mycobacteriales</taxon>
        <taxon>Mycobacteriaceae</taxon>
        <taxon>Mycolicibacter</taxon>
    </lineage>
</organism>
<evidence type="ECO:0000259" key="1">
    <source>
        <dbReference type="Pfam" id="PF06742"/>
    </source>
</evidence>
<name>A0ABU5Y2P0_9MYCO</name>
<dbReference type="Proteomes" id="UP001298593">
    <property type="component" value="Unassembled WGS sequence"/>
</dbReference>
<accession>A0ABU5Y2P0</accession>
<dbReference type="RefSeq" id="WP_224972826.1">
    <property type="nucleotide sequence ID" value="NZ_JAYJJU010000025.1"/>
</dbReference>
<evidence type="ECO:0000313" key="2">
    <source>
        <dbReference type="EMBL" id="MEB3033996.1"/>
    </source>
</evidence>
<dbReference type="InterPro" id="IPR010621">
    <property type="entry name" value="DUF1214"/>
</dbReference>
<dbReference type="Pfam" id="PF06742">
    <property type="entry name" value="DUF1214"/>
    <property type="match status" value="1"/>
</dbReference>
<proteinExistence type="predicted"/>